<dbReference type="GO" id="GO:0030975">
    <property type="term" value="F:thiamine binding"/>
    <property type="evidence" value="ECO:0007669"/>
    <property type="project" value="TreeGrafter"/>
</dbReference>
<protein>
    <submittedName>
        <fullName evidence="3">Extracellular solute-binding protein</fullName>
    </submittedName>
</protein>
<comment type="caution">
    <text evidence="3">The sequence shown here is derived from an EMBL/GenBank/DDBJ whole genome shotgun (WGS) entry which is preliminary data.</text>
</comment>
<dbReference type="Pfam" id="PF13343">
    <property type="entry name" value="SBP_bac_6"/>
    <property type="match status" value="1"/>
</dbReference>
<dbReference type="CDD" id="cd13546">
    <property type="entry name" value="PBP2_BitB"/>
    <property type="match status" value="1"/>
</dbReference>
<evidence type="ECO:0000256" key="2">
    <source>
        <dbReference type="SAM" id="SignalP"/>
    </source>
</evidence>
<dbReference type="SUPFAM" id="SSF53850">
    <property type="entry name" value="Periplasmic binding protein-like II"/>
    <property type="match status" value="1"/>
</dbReference>
<dbReference type="Proteomes" id="UP000602260">
    <property type="component" value="Unassembled WGS sequence"/>
</dbReference>
<dbReference type="InterPro" id="IPR026045">
    <property type="entry name" value="Ferric-bd"/>
</dbReference>
<organism evidence="3 4">
    <name type="scientific">Flintibacter faecis</name>
    <dbReference type="NCBI Taxonomy" id="2763047"/>
    <lineage>
        <taxon>Bacteria</taxon>
        <taxon>Bacillati</taxon>
        <taxon>Bacillota</taxon>
        <taxon>Clostridia</taxon>
        <taxon>Eubacteriales</taxon>
        <taxon>Flintibacter</taxon>
    </lineage>
</organism>
<sequence>MGLMRRLAAFGTALALCLGLGGCAGQEQGESGFAPEERERLVIYTSHKAEVWRPIVREFEERTGVWVVVETGGSSELLERIDQEKEAPRADVMFGGGVEGLAAYADCFTPYTARDADKLDARFSRADGLWTPFSTLPVVLIYNNKLLSAARVTGWHDLLSPAFRGHIAFADPEISGSCFTSLVTMTAALGNDWREDIRSFAKNLDGRQLDSSGAVLDQVADGGAWLGVTLEETALKYVSGGADVGIVYPKEGTSAVPDASALVKGAPHEDNAKKFLDFTISADVQRLLGEQFYRRSVRTDVPTGESLPDLERICFVDYDVDWASENREGVLMTWAFCLGGEETA</sequence>
<dbReference type="GO" id="GO:0030288">
    <property type="term" value="C:outer membrane-bounded periplasmic space"/>
    <property type="evidence" value="ECO:0007669"/>
    <property type="project" value="TreeGrafter"/>
</dbReference>
<name>A0A8J6J250_9FIRM</name>
<dbReference type="GO" id="GO:0030976">
    <property type="term" value="F:thiamine pyrophosphate binding"/>
    <property type="evidence" value="ECO:0007669"/>
    <property type="project" value="TreeGrafter"/>
</dbReference>
<evidence type="ECO:0000313" key="3">
    <source>
        <dbReference type="EMBL" id="MBC5716211.1"/>
    </source>
</evidence>
<evidence type="ECO:0000313" key="4">
    <source>
        <dbReference type="Proteomes" id="UP000602260"/>
    </source>
</evidence>
<keyword evidence="1 2" id="KW-0732">Signal</keyword>
<dbReference type="EMBL" id="JACOPN010000001">
    <property type="protein sequence ID" value="MBC5716211.1"/>
    <property type="molecule type" value="Genomic_DNA"/>
</dbReference>
<dbReference type="Gene3D" id="3.40.190.10">
    <property type="entry name" value="Periplasmic binding protein-like II"/>
    <property type="match status" value="2"/>
</dbReference>
<feature type="chain" id="PRO_5038670225" evidence="2">
    <location>
        <begin position="25"/>
        <end position="344"/>
    </location>
</feature>
<accession>A0A8J6J250</accession>
<evidence type="ECO:0000256" key="1">
    <source>
        <dbReference type="ARBA" id="ARBA00022729"/>
    </source>
</evidence>
<dbReference type="PANTHER" id="PTHR30006:SF2">
    <property type="entry name" value="ABC TRANSPORTER SUBSTRATE-BINDING PROTEIN"/>
    <property type="match status" value="1"/>
</dbReference>
<keyword evidence="4" id="KW-1185">Reference proteome</keyword>
<dbReference type="AlphaFoldDB" id="A0A8J6J250"/>
<gene>
    <name evidence="3" type="ORF">H8S55_02545</name>
</gene>
<reference evidence="3" key="1">
    <citation type="submission" date="2020-08" db="EMBL/GenBank/DDBJ databases">
        <title>Genome public.</title>
        <authorList>
            <person name="Liu C."/>
            <person name="Sun Q."/>
        </authorList>
    </citation>
    <scope>NUCLEOTIDE SEQUENCE</scope>
    <source>
        <strain evidence="3">BX5</strain>
    </source>
</reference>
<dbReference type="GO" id="GO:0015888">
    <property type="term" value="P:thiamine transport"/>
    <property type="evidence" value="ECO:0007669"/>
    <property type="project" value="TreeGrafter"/>
</dbReference>
<dbReference type="RefSeq" id="WP_186877674.1">
    <property type="nucleotide sequence ID" value="NZ_JACOPN010000001.1"/>
</dbReference>
<dbReference type="PANTHER" id="PTHR30006">
    <property type="entry name" value="THIAMINE-BINDING PERIPLASMIC PROTEIN-RELATED"/>
    <property type="match status" value="1"/>
</dbReference>
<dbReference type="PROSITE" id="PS51257">
    <property type="entry name" value="PROKAR_LIPOPROTEIN"/>
    <property type="match status" value="1"/>
</dbReference>
<proteinExistence type="predicted"/>
<dbReference type="PIRSF" id="PIRSF002825">
    <property type="entry name" value="CfbpA"/>
    <property type="match status" value="1"/>
</dbReference>
<feature type="signal peptide" evidence="2">
    <location>
        <begin position="1"/>
        <end position="24"/>
    </location>
</feature>